<name>A0A7D9LFS6_PARCT</name>
<sequence length="230" mass="26952">MLQTLGLKSDDKSRLTKAVMEVFPGCKLSRRLVHLSDTTTCRETIYSKIIRRYSFPNMLFPENSGVDNIKKAIRRLQEEQQTVSNEMENEMSKKEDQWNTGYSRQKLTNDFKTLFTLLCIFYGAGKRFVELLNHVGLTVSWKKAMQVLDQRMIKMKEKIKKLTPTDIAIILLMDNINIYKGKRKHLRIFKEITPSMWNFTGRAIIIPFVSDNVKMQLKSSVIHYKAKKMF</sequence>
<evidence type="ECO:0000313" key="1">
    <source>
        <dbReference type="EMBL" id="CAB4032914.1"/>
    </source>
</evidence>
<dbReference type="Proteomes" id="UP001152795">
    <property type="component" value="Unassembled WGS sequence"/>
</dbReference>
<keyword evidence="2" id="KW-1185">Reference proteome</keyword>
<reference evidence="1" key="1">
    <citation type="submission" date="2020-04" db="EMBL/GenBank/DDBJ databases">
        <authorList>
            <person name="Alioto T."/>
            <person name="Alioto T."/>
            <person name="Gomez Garrido J."/>
        </authorList>
    </citation>
    <scope>NUCLEOTIDE SEQUENCE</scope>
    <source>
        <strain evidence="1">A484AB</strain>
    </source>
</reference>
<proteinExistence type="predicted"/>
<accession>A0A7D9LFS6</accession>
<gene>
    <name evidence="1" type="ORF">PACLA_8A072454</name>
</gene>
<protein>
    <submittedName>
        <fullName evidence="1">Uncharacterized protein</fullName>
    </submittedName>
</protein>
<dbReference type="AlphaFoldDB" id="A0A7D9LFS6"/>
<dbReference type="EMBL" id="CACRXK020018808">
    <property type="protein sequence ID" value="CAB4032914.1"/>
    <property type="molecule type" value="Genomic_DNA"/>
</dbReference>
<organism evidence="1 2">
    <name type="scientific">Paramuricea clavata</name>
    <name type="common">Red gorgonian</name>
    <name type="synonym">Violescent sea-whip</name>
    <dbReference type="NCBI Taxonomy" id="317549"/>
    <lineage>
        <taxon>Eukaryota</taxon>
        <taxon>Metazoa</taxon>
        <taxon>Cnidaria</taxon>
        <taxon>Anthozoa</taxon>
        <taxon>Octocorallia</taxon>
        <taxon>Malacalcyonacea</taxon>
        <taxon>Plexauridae</taxon>
        <taxon>Paramuricea</taxon>
    </lineage>
</organism>
<evidence type="ECO:0000313" key="2">
    <source>
        <dbReference type="Proteomes" id="UP001152795"/>
    </source>
</evidence>
<comment type="caution">
    <text evidence="1">The sequence shown here is derived from an EMBL/GenBank/DDBJ whole genome shotgun (WGS) entry which is preliminary data.</text>
</comment>